<dbReference type="SMART" id="SM00086">
    <property type="entry name" value="PAC"/>
    <property type="match status" value="1"/>
</dbReference>
<dbReference type="SUPFAM" id="SSF47384">
    <property type="entry name" value="Homodimeric domain of signal transducing histidine kinase"/>
    <property type="match status" value="1"/>
</dbReference>
<keyword evidence="5" id="KW-0547">Nucleotide-binding</keyword>
<dbReference type="PRINTS" id="PR00344">
    <property type="entry name" value="BCTRLSENSOR"/>
</dbReference>
<protein>
    <recommendedName>
        <fullName evidence="2">histidine kinase</fullName>
        <ecNumber evidence="2">2.7.13.3</ecNumber>
    </recommendedName>
</protein>
<keyword evidence="3" id="KW-0597">Phosphoprotein</keyword>
<feature type="transmembrane region" description="Helical" evidence="9">
    <location>
        <begin position="138"/>
        <end position="158"/>
    </location>
</feature>
<feature type="domain" description="Histidine kinase" evidence="10">
    <location>
        <begin position="316"/>
        <end position="522"/>
    </location>
</feature>
<evidence type="ECO:0000259" key="11">
    <source>
        <dbReference type="PROSITE" id="PS50112"/>
    </source>
</evidence>
<dbReference type="InterPro" id="IPR013767">
    <property type="entry name" value="PAS_fold"/>
</dbReference>
<evidence type="ECO:0000256" key="6">
    <source>
        <dbReference type="ARBA" id="ARBA00022777"/>
    </source>
</evidence>
<dbReference type="InterPro" id="IPR000700">
    <property type="entry name" value="PAS-assoc_C"/>
</dbReference>
<organism evidence="13">
    <name type="scientific">Metalysinibacillus saudimassiliensis</name>
    <dbReference type="NCBI Taxonomy" id="1461583"/>
    <lineage>
        <taxon>Bacteria</taxon>
        <taxon>Bacillati</taxon>
        <taxon>Bacillota</taxon>
        <taxon>Bacilli</taxon>
        <taxon>Bacillales</taxon>
        <taxon>Caryophanaceae</taxon>
        <taxon>Metalysinibacillus</taxon>
    </lineage>
</organism>
<dbReference type="Gene3D" id="3.30.450.20">
    <property type="entry name" value="PAS domain"/>
    <property type="match status" value="1"/>
</dbReference>
<evidence type="ECO:0000256" key="9">
    <source>
        <dbReference type="SAM" id="Phobius"/>
    </source>
</evidence>
<dbReference type="Gene3D" id="3.30.565.10">
    <property type="entry name" value="Histidine kinase-like ATPase, C-terminal domain"/>
    <property type="match status" value="1"/>
</dbReference>
<dbReference type="InterPro" id="IPR000014">
    <property type="entry name" value="PAS"/>
</dbReference>
<reference evidence="13" key="1">
    <citation type="submission" date="2014-07" db="EMBL/GenBank/DDBJ databases">
        <authorList>
            <person name="Urmite Genomes Urmite Genomes"/>
        </authorList>
    </citation>
    <scope>NUCLEOTIDE SEQUENCE</scope>
    <source>
        <strain evidence="13">13S34_air</strain>
    </source>
</reference>
<dbReference type="EMBL" id="LN483074">
    <property type="protein sequence ID" value="CEA02295.1"/>
    <property type="molecule type" value="Genomic_DNA"/>
</dbReference>
<dbReference type="SUPFAM" id="SSF55874">
    <property type="entry name" value="ATPase domain of HSP90 chaperone/DNA topoisomerase II/histidine kinase"/>
    <property type="match status" value="1"/>
</dbReference>
<dbReference type="AlphaFoldDB" id="A0A078M7R6"/>
<dbReference type="InterPro" id="IPR005467">
    <property type="entry name" value="His_kinase_dom"/>
</dbReference>
<dbReference type="PROSITE" id="PS50113">
    <property type="entry name" value="PAC"/>
    <property type="match status" value="1"/>
</dbReference>
<dbReference type="Pfam" id="PF00512">
    <property type="entry name" value="HisKA"/>
    <property type="match status" value="1"/>
</dbReference>
<dbReference type="PATRIC" id="fig|1461583.4.peg.1160"/>
<dbReference type="InterPro" id="IPR036890">
    <property type="entry name" value="HATPase_C_sf"/>
</dbReference>
<feature type="transmembrane region" description="Helical" evidence="9">
    <location>
        <begin position="78"/>
        <end position="99"/>
    </location>
</feature>
<sequence length="522" mass="60105">MEQFTFLNNRNKLFLFLYIVGNIVYSLAVLTTIFPFFTHLPYIGLLFCLLFLGLYLTKIPPQFMQWILLIGSNISILIFNYLHCHYIGITWFVLFILMASVYESLAINITISIVAITESVILLKILPQNVLIDITSTYYLLFTLALMTLLAWLQFYLLKRSWRSMEVLHDSKEKQMAWSDAYLHLFFNSAKDSIAVFDLEGRIIQVNRAFEDLYGWTRKECIGQKLPLVPKENAFDAEIRRQGLMRGESYQLIETCDQRKDGSYFEAQISLSPILNEQGEVTATSLISRDISYLKENERLLRETEKLNLAGELAAGLAHEIRNPMTVLSGFVQMMSSDTNSPYYDQFSIMQKEIERIDLIVEEFLILSKPQARVPENFYLDDVLRETEEFLTHSFDKHKIDFSISWEAHQKQISGSENQVKQVLLNLIKNAIEALQDMPQREISIRFFEQKNMIAISITDTGVGMDEETLQHIFSPFYTTKQTGTGLGMIITNKIMQEHGGTITIDSKANVGTTVTIAFPHQ</sequence>
<keyword evidence="6 13" id="KW-0418">Kinase</keyword>
<keyword evidence="9" id="KW-0812">Transmembrane</keyword>
<evidence type="ECO:0000256" key="4">
    <source>
        <dbReference type="ARBA" id="ARBA00022679"/>
    </source>
</evidence>
<evidence type="ECO:0000313" key="13">
    <source>
        <dbReference type="EMBL" id="CEA02295.1"/>
    </source>
</evidence>
<dbReference type="InterPro" id="IPR003594">
    <property type="entry name" value="HATPase_dom"/>
</dbReference>
<dbReference type="InterPro" id="IPR035965">
    <property type="entry name" value="PAS-like_dom_sf"/>
</dbReference>
<dbReference type="Pfam" id="PF02518">
    <property type="entry name" value="HATPase_c"/>
    <property type="match status" value="1"/>
</dbReference>
<feature type="transmembrane region" description="Helical" evidence="9">
    <location>
        <begin position="40"/>
        <end position="57"/>
    </location>
</feature>
<dbReference type="CDD" id="cd00130">
    <property type="entry name" value="PAS"/>
    <property type="match status" value="1"/>
</dbReference>
<evidence type="ECO:0000256" key="5">
    <source>
        <dbReference type="ARBA" id="ARBA00022741"/>
    </source>
</evidence>
<dbReference type="PROSITE" id="PS50112">
    <property type="entry name" value="PAS"/>
    <property type="match status" value="1"/>
</dbReference>
<keyword evidence="9" id="KW-1133">Transmembrane helix</keyword>
<dbReference type="GO" id="GO:0006355">
    <property type="term" value="P:regulation of DNA-templated transcription"/>
    <property type="evidence" value="ECO:0007669"/>
    <property type="project" value="InterPro"/>
</dbReference>
<feature type="domain" description="PAC" evidence="12">
    <location>
        <begin position="246"/>
        <end position="303"/>
    </location>
</feature>
<dbReference type="PANTHER" id="PTHR43065:SF10">
    <property type="entry name" value="PEROXIDE STRESS-ACTIVATED HISTIDINE KINASE MAK3"/>
    <property type="match status" value="1"/>
</dbReference>
<dbReference type="HOGENOM" id="CLU_000445_114_39_9"/>
<comment type="catalytic activity">
    <reaction evidence="1">
        <text>ATP + protein L-histidine = ADP + protein N-phospho-L-histidine.</text>
        <dbReference type="EC" id="2.7.13.3"/>
    </reaction>
</comment>
<evidence type="ECO:0000256" key="3">
    <source>
        <dbReference type="ARBA" id="ARBA00022553"/>
    </source>
</evidence>
<dbReference type="SUPFAM" id="SSF55785">
    <property type="entry name" value="PYP-like sensor domain (PAS domain)"/>
    <property type="match status" value="1"/>
</dbReference>
<accession>A0A078M7R6</accession>
<feature type="domain" description="PAS" evidence="11">
    <location>
        <begin position="179"/>
        <end position="226"/>
    </location>
</feature>
<dbReference type="GO" id="GO:0005524">
    <property type="term" value="F:ATP binding"/>
    <property type="evidence" value="ECO:0007669"/>
    <property type="project" value="UniProtKB-KW"/>
</dbReference>
<dbReference type="SMART" id="SM00387">
    <property type="entry name" value="HATPase_c"/>
    <property type="match status" value="1"/>
</dbReference>
<dbReference type="SMART" id="SM00388">
    <property type="entry name" value="HisKA"/>
    <property type="match status" value="1"/>
</dbReference>
<dbReference type="EC" id="2.7.13.3" evidence="2"/>
<dbReference type="GO" id="GO:0000155">
    <property type="term" value="F:phosphorelay sensor kinase activity"/>
    <property type="evidence" value="ECO:0007669"/>
    <property type="project" value="InterPro"/>
</dbReference>
<feature type="transmembrane region" description="Helical" evidence="9">
    <location>
        <begin position="12"/>
        <end position="34"/>
    </location>
</feature>
<dbReference type="PROSITE" id="PS50109">
    <property type="entry name" value="HIS_KIN"/>
    <property type="match status" value="1"/>
</dbReference>
<feature type="transmembrane region" description="Helical" evidence="9">
    <location>
        <begin position="105"/>
        <end position="126"/>
    </location>
</feature>
<evidence type="ECO:0000256" key="7">
    <source>
        <dbReference type="ARBA" id="ARBA00022840"/>
    </source>
</evidence>
<dbReference type="SMART" id="SM00091">
    <property type="entry name" value="PAS"/>
    <property type="match status" value="1"/>
</dbReference>
<name>A0A078M7R6_9BACL</name>
<evidence type="ECO:0000259" key="10">
    <source>
        <dbReference type="PROSITE" id="PS50109"/>
    </source>
</evidence>
<evidence type="ECO:0000259" key="12">
    <source>
        <dbReference type="PROSITE" id="PS50113"/>
    </source>
</evidence>
<dbReference type="Pfam" id="PF00989">
    <property type="entry name" value="PAS"/>
    <property type="match status" value="1"/>
</dbReference>
<dbReference type="InterPro" id="IPR004358">
    <property type="entry name" value="Sig_transdc_His_kin-like_C"/>
</dbReference>
<keyword evidence="4" id="KW-0808">Transferase</keyword>
<dbReference type="PANTHER" id="PTHR43065">
    <property type="entry name" value="SENSOR HISTIDINE KINASE"/>
    <property type="match status" value="1"/>
</dbReference>
<dbReference type="InterPro" id="IPR036097">
    <property type="entry name" value="HisK_dim/P_sf"/>
</dbReference>
<dbReference type="Gene3D" id="1.10.287.130">
    <property type="match status" value="1"/>
</dbReference>
<keyword evidence="7" id="KW-0067">ATP-binding</keyword>
<keyword evidence="9" id="KW-0472">Membrane</keyword>
<evidence type="ECO:0000256" key="1">
    <source>
        <dbReference type="ARBA" id="ARBA00000085"/>
    </source>
</evidence>
<evidence type="ECO:0000256" key="8">
    <source>
        <dbReference type="ARBA" id="ARBA00023012"/>
    </source>
</evidence>
<keyword evidence="8" id="KW-0902">Two-component regulatory system</keyword>
<dbReference type="InterPro" id="IPR001610">
    <property type="entry name" value="PAC"/>
</dbReference>
<dbReference type="CDD" id="cd00082">
    <property type="entry name" value="HisKA"/>
    <property type="match status" value="1"/>
</dbReference>
<proteinExistence type="predicted"/>
<gene>
    <name evidence="13" type="primary">kinE</name>
    <name evidence="13" type="ORF">BN1050_01202</name>
</gene>
<dbReference type="InterPro" id="IPR003661">
    <property type="entry name" value="HisK_dim/P_dom"/>
</dbReference>
<dbReference type="NCBIfam" id="TIGR00229">
    <property type="entry name" value="sensory_box"/>
    <property type="match status" value="1"/>
</dbReference>
<dbReference type="CDD" id="cd00075">
    <property type="entry name" value="HATPase"/>
    <property type="match status" value="1"/>
</dbReference>
<evidence type="ECO:0000256" key="2">
    <source>
        <dbReference type="ARBA" id="ARBA00012438"/>
    </source>
</evidence>